<organism evidence="4 5">
    <name type="scientific">[Emmonsia] crescens</name>
    <dbReference type="NCBI Taxonomy" id="73230"/>
    <lineage>
        <taxon>Eukaryota</taxon>
        <taxon>Fungi</taxon>
        <taxon>Dikarya</taxon>
        <taxon>Ascomycota</taxon>
        <taxon>Pezizomycotina</taxon>
        <taxon>Eurotiomycetes</taxon>
        <taxon>Eurotiomycetidae</taxon>
        <taxon>Onygenales</taxon>
        <taxon>Ajellomycetaceae</taxon>
        <taxon>Emergomyces</taxon>
    </lineage>
</organism>
<dbReference type="GO" id="GO:0016787">
    <property type="term" value="F:hydrolase activity"/>
    <property type="evidence" value="ECO:0007669"/>
    <property type="project" value="UniProtKB-KW"/>
</dbReference>
<evidence type="ECO:0000256" key="2">
    <source>
        <dbReference type="SAM" id="MobiDB-lite"/>
    </source>
</evidence>
<reference evidence="4 5" key="1">
    <citation type="submission" date="2017-10" db="EMBL/GenBank/DDBJ databases">
        <title>Comparative genomics in systemic dimorphic fungi from Ajellomycetaceae.</title>
        <authorList>
            <person name="Munoz J.F."/>
            <person name="Mcewen J.G."/>
            <person name="Clay O.K."/>
            <person name="Cuomo C.A."/>
        </authorList>
    </citation>
    <scope>NUCLEOTIDE SEQUENCE [LARGE SCALE GENOMIC DNA]</scope>
    <source>
        <strain evidence="4 5">UAMH4076</strain>
    </source>
</reference>
<dbReference type="SUPFAM" id="SSF53474">
    <property type="entry name" value="alpha/beta-Hydrolases"/>
    <property type="match status" value="1"/>
</dbReference>
<proteinExistence type="predicted"/>
<comment type="caution">
    <text evidence="4">The sequence shown here is derived from an EMBL/GenBank/DDBJ whole genome shotgun (WGS) entry which is preliminary data.</text>
</comment>
<keyword evidence="1" id="KW-0378">Hydrolase</keyword>
<keyword evidence="5" id="KW-1185">Reference proteome</keyword>
<dbReference type="VEuPathDB" id="FungiDB:EMCG_00005"/>
<feature type="domain" description="Alpha/beta hydrolase fold-3" evidence="3">
    <location>
        <begin position="85"/>
        <end position="311"/>
    </location>
</feature>
<dbReference type="PANTHER" id="PTHR48081">
    <property type="entry name" value="AB HYDROLASE SUPERFAMILY PROTEIN C4A8.06C"/>
    <property type="match status" value="1"/>
</dbReference>
<feature type="region of interest" description="Disordered" evidence="2">
    <location>
        <begin position="1"/>
        <end position="25"/>
    </location>
</feature>
<dbReference type="AlphaFoldDB" id="A0A2B7ZMD3"/>
<protein>
    <recommendedName>
        <fullName evidence="3">Alpha/beta hydrolase fold-3 domain-containing protein</fullName>
    </recommendedName>
</protein>
<sequence>MNAEWLKFEQGQQSAPATGSPVDLEAQRREHSRQTLQRNAAYLCQYEPRLGEAIVVSDSTVTVRDGVNIPIRIYDSNQPASRPVVVFYHGGALVGWDLDTEDLSCRRMAIDSATVVISVAYRLAPENPYPTPINDAWDSFLNIANNIATIIPTYSQPANFVIAGTSSGGYLATLVSQLATAHMKAQETRTWAVSGVILRNPVTVYGADKQYIPPRFRDIHQSWVPELDYPGRLCREEMKKSHDLYGVPDSDKTNPLAYPLWGNLAGLPRTFVQICGVDILRDDAVCYVKGLTNAGVDVQSNLYENLPHVFWLYAPHLEISQKIEQDCVDGLNWVISKWQSETLNEASFLE</sequence>
<dbReference type="InterPro" id="IPR050300">
    <property type="entry name" value="GDXG_lipolytic_enzyme"/>
</dbReference>
<evidence type="ECO:0000313" key="5">
    <source>
        <dbReference type="Proteomes" id="UP000226031"/>
    </source>
</evidence>
<dbReference type="Gene3D" id="3.40.50.1820">
    <property type="entry name" value="alpha/beta hydrolase"/>
    <property type="match status" value="1"/>
</dbReference>
<dbReference type="EMBL" id="PDND01000027">
    <property type="protein sequence ID" value="PGH35146.1"/>
    <property type="molecule type" value="Genomic_DNA"/>
</dbReference>
<dbReference type="STRING" id="73230.A0A2B7ZMD3"/>
<name>A0A2B7ZMD3_9EURO</name>
<dbReference type="Proteomes" id="UP000226031">
    <property type="component" value="Unassembled WGS sequence"/>
</dbReference>
<accession>A0A2B7ZMD3</accession>
<gene>
    <name evidence="4" type="ORF">GX50_02068</name>
</gene>
<evidence type="ECO:0000313" key="4">
    <source>
        <dbReference type="EMBL" id="PGH35146.1"/>
    </source>
</evidence>
<dbReference type="Pfam" id="PF07859">
    <property type="entry name" value="Abhydrolase_3"/>
    <property type="match status" value="1"/>
</dbReference>
<evidence type="ECO:0000256" key="1">
    <source>
        <dbReference type="ARBA" id="ARBA00022801"/>
    </source>
</evidence>
<dbReference type="InterPro" id="IPR029058">
    <property type="entry name" value="AB_hydrolase_fold"/>
</dbReference>
<evidence type="ECO:0000259" key="3">
    <source>
        <dbReference type="Pfam" id="PF07859"/>
    </source>
</evidence>
<dbReference type="PANTHER" id="PTHR48081:SF8">
    <property type="entry name" value="ALPHA_BETA HYDROLASE FOLD-3 DOMAIN-CONTAINING PROTEIN-RELATED"/>
    <property type="match status" value="1"/>
</dbReference>
<dbReference type="InterPro" id="IPR013094">
    <property type="entry name" value="AB_hydrolase_3"/>
</dbReference>